<evidence type="ECO:0000259" key="5">
    <source>
        <dbReference type="Pfam" id="PF00389"/>
    </source>
</evidence>
<evidence type="ECO:0000313" key="7">
    <source>
        <dbReference type="EMBL" id="RVT98897.1"/>
    </source>
</evidence>
<dbReference type="EMBL" id="SACL01000001">
    <property type="protein sequence ID" value="RVT98897.1"/>
    <property type="molecule type" value="Genomic_DNA"/>
</dbReference>
<feature type="domain" description="D-isomer specific 2-hydroxyacid dehydrogenase NAD-binding" evidence="6">
    <location>
        <begin position="106"/>
        <end position="282"/>
    </location>
</feature>
<dbReference type="SUPFAM" id="SSF51735">
    <property type="entry name" value="NAD(P)-binding Rossmann-fold domains"/>
    <property type="match status" value="1"/>
</dbReference>
<dbReference type="GO" id="GO:0016616">
    <property type="term" value="F:oxidoreductase activity, acting on the CH-OH group of donors, NAD or NADP as acceptor"/>
    <property type="evidence" value="ECO:0007669"/>
    <property type="project" value="InterPro"/>
</dbReference>
<dbReference type="Pfam" id="PF00389">
    <property type="entry name" value="2-Hacid_dh"/>
    <property type="match status" value="1"/>
</dbReference>
<comment type="similarity">
    <text evidence="1 4">Belongs to the D-isomer specific 2-hydroxyacid dehydrogenase family.</text>
</comment>
<evidence type="ECO:0000259" key="6">
    <source>
        <dbReference type="Pfam" id="PF02826"/>
    </source>
</evidence>
<dbReference type="SUPFAM" id="SSF52283">
    <property type="entry name" value="Formate/glycerate dehydrogenase catalytic domain-like"/>
    <property type="match status" value="1"/>
</dbReference>
<evidence type="ECO:0000256" key="4">
    <source>
        <dbReference type="RuleBase" id="RU003719"/>
    </source>
</evidence>
<feature type="domain" description="D-isomer specific 2-hydroxyacid dehydrogenase catalytic" evidence="5">
    <location>
        <begin position="4"/>
        <end position="311"/>
    </location>
</feature>
<sequence length="323" mass="34730">MPHIVLLRGVHQDAIARIEAEPGFTWEAVNPDDRGALEKAMSKGDAIIVRATPINEDFLSISPKLSIVARHGVGYDAVDVPQLTKRGIPLTVTALANALSVAEHALALMLSLAKQLPTFDTNTRAGKWTNTDVPTCWDLAGQKVLIVGFGRIGGKVARLCSAFDMEVLIHDPYVARNTILGQGYTPVKLDEGLAQADWVTVHCPSNNETRGMVNSAFLGGMKKGARFINTARGTLVEEQALADALSSGHIAGAGVDVFWDEPVSQGNKLLHAPNMIVTPHSAAATVQCMRRMGISCVESIVGHFKGDLDPDMVINREVLKRND</sequence>
<comment type="caution">
    <text evidence="7">The sequence shown here is derived from an EMBL/GenBank/DDBJ whole genome shotgun (WGS) entry which is preliminary data.</text>
</comment>
<dbReference type="OrthoDB" id="9793626at2"/>
<dbReference type="PANTHER" id="PTHR43761:SF1">
    <property type="entry name" value="D-ISOMER SPECIFIC 2-HYDROXYACID DEHYDROGENASE CATALYTIC DOMAIN-CONTAINING PROTEIN-RELATED"/>
    <property type="match status" value="1"/>
</dbReference>
<dbReference type="InterPro" id="IPR006139">
    <property type="entry name" value="D-isomer_2_OHA_DH_cat_dom"/>
</dbReference>
<dbReference type="PROSITE" id="PS00671">
    <property type="entry name" value="D_2_HYDROXYACID_DH_3"/>
    <property type="match status" value="1"/>
</dbReference>
<dbReference type="Gene3D" id="3.40.50.720">
    <property type="entry name" value="NAD(P)-binding Rossmann-like Domain"/>
    <property type="match status" value="2"/>
</dbReference>
<dbReference type="FunFam" id="3.40.50.720:FF:000203">
    <property type="entry name" value="D-3-phosphoglycerate dehydrogenase (SerA)"/>
    <property type="match status" value="1"/>
</dbReference>
<name>A0A437MML4_9PROT</name>
<dbReference type="RefSeq" id="WP_127785390.1">
    <property type="nucleotide sequence ID" value="NZ_SACL01000001.1"/>
</dbReference>
<dbReference type="AlphaFoldDB" id="A0A437MML4"/>
<reference evidence="7 8" key="1">
    <citation type="submission" date="2019-01" db="EMBL/GenBank/DDBJ databases">
        <authorList>
            <person name="Chen W.-M."/>
        </authorList>
    </citation>
    <scope>NUCLEOTIDE SEQUENCE [LARGE SCALE GENOMIC DNA]</scope>
    <source>
        <strain evidence="7 8">CCP-6</strain>
    </source>
</reference>
<evidence type="ECO:0000313" key="8">
    <source>
        <dbReference type="Proteomes" id="UP000282957"/>
    </source>
</evidence>
<keyword evidence="8" id="KW-1185">Reference proteome</keyword>
<dbReference type="CDD" id="cd12173">
    <property type="entry name" value="PGDH_4"/>
    <property type="match status" value="1"/>
</dbReference>
<gene>
    <name evidence="7" type="ORF">EOD42_01930</name>
</gene>
<proteinExistence type="inferred from homology"/>
<evidence type="ECO:0000256" key="1">
    <source>
        <dbReference type="ARBA" id="ARBA00005854"/>
    </source>
</evidence>
<evidence type="ECO:0000256" key="3">
    <source>
        <dbReference type="ARBA" id="ARBA00023027"/>
    </source>
</evidence>
<dbReference type="Pfam" id="PF02826">
    <property type="entry name" value="2-Hacid_dh_C"/>
    <property type="match status" value="1"/>
</dbReference>
<dbReference type="GO" id="GO:0051287">
    <property type="term" value="F:NAD binding"/>
    <property type="evidence" value="ECO:0007669"/>
    <property type="project" value="InterPro"/>
</dbReference>
<organism evidence="7 8">
    <name type="scientific">Rhodovarius crocodyli</name>
    <dbReference type="NCBI Taxonomy" id="1979269"/>
    <lineage>
        <taxon>Bacteria</taxon>
        <taxon>Pseudomonadati</taxon>
        <taxon>Pseudomonadota</taxon>
        <taxon>Alphaproteobacteria</taxon>
        <taxon>Acetobacterales</taxon>
        <taxon>Roseomonadaceae</taxon>
        <taxon>Rhodovarius</taxon>
    </lineage>
</organism>
<protein>
    <submittedName>
        <fullName evidence="7">Hydroxyacid dehydrogenase</fullName>
    </submittedName>
</protein>
<evidence type="ECO:0000256" key="2">
    <source>
        <dbReference type="ARBA" id="ARBA00023002"/>
    </source>
</evidence>
<dbReference type="InterPro" id="IPR036291">
    <property type="entry name" value="NAD(P)-bd_dom_sf"/>
</dbReference>
<dbReference type="InterPro" id="IPR006140">
    <property type="entry name" value="D-isomer_DH_NAD-bd"/>
</dbReference>
<keyword evidence="2 4" id="KW-0560">Oxidoreductase</keyword>
<keyword evidence="3" id="KW-0520">NAD</keyword>
<dbReference type="InterPro" id="IPR029753">
    <property type="entry name" value="D-isomer_DH_CS"/>
</dbReference>
<dbReference type="InterPro" id="IPR050418">
    <property type="entry name" value="D-iso_2-hydroxyacid_DH_PdxB"/>
</dbReference>
<dbReference type="Proteomes" id="UP000282957">
    <property type="component" value="Unassembled WGS sequence"/>
</dbReference>
<accession>A0A437MML4</accession>
<dbReference type="PANTHER" id="PTHR43761">
    <property type="entry name" value="D-ISOMER SPECIFIC 2-HYDROXYACID DEHYDROGENASE FAMILY PROTEIN (AFU_ORTHOLOGUE AFUA_1G13630)"/>
    <property type="match status" value="1"/>
</dbReference>